<evidence type="ECO:0000256" key="2">
    <source>
        <dbReference type="ARBA" id="ARBA00023082"/>
    </source>
</evidence>
<evidence type="ECO:0000313" key="6">
    <source>
        <dbReference type="Proteomes" id="UP000326921"/>
    </source>
</evidence>
<evidence type="ECO:0000256" key="3">
    <source>
        <dbReference type="ARBA" id="ARBA00023163"/>
    </source>
</evidence>
<dbReference type="SUPFAM" id="SSF88946">
    <property type="entry name" value="Sigma2 domain of RNA polymerase sigma factors"/>
    <property type="match status" value="1"/>
</dbReference>
<dbReference type="InterPro" id="IPR013325">
    <property type="entry name" value="RNA_pol_sigma_r2"/>
</dbReference>
<keyword evidence="2" id="KW-0731">Sigma factor</keyword>
<proteinExistence type="predicted"/>
<dbReference type="KEGG" id="sphe:GFH32_03735"/>
<sequence>MLNNKLKHTELDDQALWASFKEGDRMAFEAIYNRYIGQLYREIAKRIAHQDAVEDLLQEIFLTLWERRTVYQPKGDIYPYLFGMAINRVLNYYRTNKRLPIMLEIWENMPEDLMGLEELSSAFKQAHTLELELLLDKAIANLPARMKEVYHMELLPLSGDRFKIK</sequence>
<dbReference type="PANTHER" id="PTHR43133">
    <property type="entry name" value="RNA POLYMERASE ECF-TYPE SIGMA FACTO"/>
    <property type="match status" value="1"/>
</dbReference>
<dbReference type="AlphaFoldDB" id="A0A5Q0Q8A3"/>
<dbReference type="EMBL" id="CP045652">
    <property type="protein sequence ID" value="QGA25484.1"/>
    <property type="molecule type" value="Genomic_DNA"/>
</dbReference>
<dbReference type="GO" id="GO:0006352">
    <property type="term" value="P:DNA-templated transcription initiation"/>
    <property type="evidence" value="ECO:0007669"/>
    <property type="project" value="InterPro"/>
</dbReference>
<dbReference type="Pfam" id="PF04542">
    <property type="entry name" value="Sigma70_r2"/>
    <property type="match status" value="1"/>
</dbReference>
<evidence type="ECO:0000313" key="5">
    <source>
        <dbReference type="EMBL" id="QGA25484.1"/>
    </source>
</evidence>
<keyword evidence="1" id="KW-0805">Transcription regulation</keyword>
<keyword evidence="6" id="KW-1185">Reference proteome</keyword>
<name>A0A5Q0Q8A3_9SPHI</name>
<keyword evidence="3" id="KW-0804">Transcription</keyword>
<accession>A0A5Q0Q8A3</accession>
<dbReference type="GO" id="GO:0016987">
    <property type="term" value="F:sigma factor activity"/>
    <property type="evidence" value="ECO:0007669"/>
    <property type="project" value="UniProtKB-KW"/>
</dbReference>
<dbReference type="PANTHER" id="PTHR43133:SF46">
    <property type="entry name" value="RNA POLYMERASE SIGMA-70 FACTOR ECF SUBFAMILY"/>
    <property type="match status" value="1"/>
</dbReference>
<dbReference type="Proteomes" id="UP000326921">
    <property type="component" value="Chromosome"/>
</dbReference>
<dbReference type="NCBIfam" id="TIGR02937">
    <property type="entry name" value="sigma70-ECF"/>
    <property type="match status" value="1"/>
</dbReference>
<evidence type="ECO:0000256" key="1">
    <source>
        <dbReference type="ARBA" id="ARBA00023015"/>
    </source>
</evidence>
<dbReference type="InterPro" id="IPR014284">
    <property type="entry name" value="RNA_pol_sigma-70_dom"/>
</dbReference>
<dbReference type="RefSeq" id="WP_153509805.1">
    <property type="nucleotide sequence ID" value="NZ_CP045652.1"/>
</dbReference>
<gene>
    <name evidence="5" type="ORF">GFH32_03735</name>
</gene>
<feature type="domain" description="RNA polymerase sigma-70 region 2" evidence="4">
    <location>
        <begin position="31"/>
        <end position="98"/>
    </location>
</feature>
<evidence type="ECO:0000259" key="4">
    <source>
        <dbReference type="Pfam" id="PF04542"/>
    </source>
</evidence>
<reference evidence="5 6" key="1">
    <citation type="submission" date="2019-10" db="EMBL/GenBank/DDBJ databases">
        <authorList>
            <person name="Dong K."/>
        </authorList>
    </citation>
    <scope>NUCLEOTIDE SEQUENCE [LARGE SCALE GENOMIC DNA]</scope>
    <source>
        <strain evidence="6">dk4302</strain>
    </source>
</reference>
<organism evidence="5 6">
    <name type="scientific">Sphingobacterium zhuxiongii</name>
    <dbReference type="NCBI Taxonomy" id="2662364"/>
    <lineage>
        <taxon>Bacteria</taxon>
        <taxon>Pseudomonadati</taxon>
        <taxon>Bacteroidota</taxon>
        <taxon>Sphingobacteriia</taxon>
        <taxon>Sphingobacteriales</taxon>
        <taxon>Sphingobacteriaceae</taxon>
        <taxon>Sphingobacterium</taxon>
    </lineage>
</organism>
<dbReference type="InterPro" id="IPR039425">
    <property type="entry name" value="RNA_pol_sigma-70-like"/>
</dbReference>
<dbReference type="Gene3D" id="1.10.1740.10">
    <property type="match status" value="1"/>
</dbReference>
<protein>
    <submittedName>
        <fullName evidence="5">Sigma-70 family RNA polymerase sigma factor</fullName>
    </submittedName>
</protein>
<dbReference type="InterPro" id="IPR007627">
    <property type="entry name" value="RNA_pol_sigma70_r2"/>
</dbReference>